<dbReference type="InterPro" id="IPR035906">
    <property type="entry name" value="MetI-like_sf"/>
</dbReference>
<comment type="similarity">
    <text evidence="8">Belongs to the binding-protein-dependent transport system permease family.</text>
</comment>
<dbReference type="GO" id="GO:0006865">
    <property type="term" value="P:amino acid transport"/>
    <property type="evidence" value="ECO:0007669"/>
    <property type="project" value="UniProtKB-KW"/>
</dbReference>
<keyword evidence="11" id="KW-1185">Reference proteome</keyword>
<dbReference type="InterPro" id="IPR010065">
    <property type="entry name" value="AA_ABC_transptr_permease_3TM"/>
</dbReference>
<evidence type="ECO:0000256" key="3">
    <source>
        <dbReference type="ARBA" id="ARBA00022475"/>
    </source>
</evidence>
<dbReference type="GO" id="GO:0022857">
    <property type="term" value="F:transmembrane transporter activity"/>
    <property type="evidence" value="ECO:0007669"/>
    <property type="project" value="InterPro"/>
</dbReference>
<comment type="subcellular location">
    <subcellularLocation>
        <location evidence="1 8">Cell membrane</location>
        <topology evidence="1 8">Multi-pass membrane protein</topology>
    </subcellularLocation>
</comment>
<proteinExistence type="inferred from homology"/>
<dbReference type="NCBIfam" id="TIGR01726">
    <property type="entry name" value="HEQRo_perm_3TM"/>
    <property type="match status" value="1"/>
</dbReference>
<evidence type="ECO:0000256" key="8">
    <source>
        <dbReference type="RuleBase" id="RU363032"/>
    </source>
</evidence>
<evidence type="ECO:0000256" key="6">
    <source>
        <dbReference type="ARBA" id="ARBA00022989"/>
    </source>
</evidence>
<evidence type="ECO:0000313" key="10">
    <source>
        <dbReference type="EMBL" id="POZ91825.1"/>
    </source>
</evidence>
<gene>
    <name evidence="10" type="ORF">AA81_09990</name>
</gene>
<dbReference type="PANTHER" id="PTHR30614">
    <property type="entry name" value="MEMBRANE COMPONENT OF AMINO ACID ABC TRANSPORTER"/>
    <property type="match status" value="1"/>
</dbReference>
<dbReference type="InterPro" id="IPR000515">
    <property type="entry name" value="MetI-like"/>
</dbReference>
<evidence type="ECO:0000313" key="11">
    <source>
        <dbReference type="Proteomes" id="UP000236950"/>
    </source>
</evidence>
<dbReference type="CDD" id="cd06261">
    <property type="entry name" value="TM_PBP2"/>
    <property type="match status" value="1"/>
</dbReference>
<feature type="transmembrane region" description="Helical" evidence="8">
    <location>
        <begin position="6"/>
        <end position="29"/>
    </location>
</feature>
<dbReference type="PROSITE" id="PS50928">
    <property type="entry name" value="ABC_TM1"/>
    <property type="match status" value="1"/>
</dbReference>
<evidence type="ECO:0000256" key="2">
    <source>
        <dbReference type="ARBA" id="ARBA00022448"/>
    </source>
</evidence>
<evidence type="ECO:0000256" key="4">
    <source>
        <dbReference type="ARBA" id="ARBA00022692"/>
    </source>
</evidence>
<protein>
    <submittedName>
        <fullName evidence="10">Amino acid ABC transporter permease</fullName>
    </submittedName>
</protein>
<feature type="transmembrane region" description="Helical" evidence="8">
    <location>
        <begin position="67"/>
        <end position="88"/>
    </location>
</feature>
<keyword evidence="2 8" id="KW-0813">Transport</keyword>
<keyword evidence="7 8" id="KW-0472">Membrane</keyword>
<dbReference type="Gene3D" id="1.10.3720.10">
    <property type="entry name" value="MetI-like"/>
    <property type="match status" value="1"/>
</dbReference>
<name>A0A2S5EFK3_9BACT</name>
<evidence type="ECO:0000256" key="5">
    <source>
        <dbReference type="ARBA" id="ARBA00022970"/>
    </source>
</evidence>
<keyword evidence="3" id="KW-1003">Cell membrane</keyword>
<feature type="domain" description="ABC transmembrane type-1" evidence="9">
    <location>
        <begin position="5"/>
        <end position="193"/>
    </location>
</feature>
<dbReference type="PANTHER" id="PTHR30614:SF0">
    <property type="entry name" value="L-CYSTINE TRANSPORT SYSTEM PERMEASE PROTEIN TCYL"/>
    <property type="match status" value="1"/>
</dbReference>
<comment type="caution">
    <text evidence="10">The sequence shown here is derived from an EMBL/GenBank/DDBJ whole genome shotgun (WGS) entry which is preliminary data.</text>
</comment>
<evidence type="ECO:0000256" key="7">
    <source>
        <dbReference type="ARBA" id="ARBA00023136"/>
    </source>
</evidence>
<feature type="transmembrane region" description="Helical" evidence="8">
    <location>
        <begin position="171"/>
        <end position="193"/>
    </location>
</feature>
<dbReference type="GO" id="GO:0043190">
    <property type="term" value="C:ATP-binding cassette (ABC) transporter complex"/>
    <property type="evidence" value="ECO:0007669"/>
    <property type="project" value="InterPro"/>
</dbReference>
<dbReference type="EMBL" id="JALY01000208">
    <property type="protein sequence ID" value="POZ91825.1"/>
    <property type="molecule type" value="Genomic_DNA"/>
</dbReference>
<dbReference type="Proteomes" id="UP000236950">
    <property type="component" value="Unassembled WGS sequence"/>
</dbReference>
<feature type="transmembrane region" description="Helical" evidence="8">
    <location>
        <begin position="36"/>
        <end position="61"/>
    </location>
</feature>
<evidence type="ECO:0000259" key="9">
    <source>
        <dbReference type="PROSITE" id="PS50928"/>
    </source>
</evidence>
<dbReference type="Pfam" id="PF00528">
    <property type="entry name" value="BPD_transp_1"/>
    <property type="match status" value="1"/>
</dbReference>
<dbReference type="FunFam" id="1.10.3720.10:FF:000006">
    <property type="entry name" value="Glutamate/aspartate ABC transporter, permease protein GltK"/>
    <property type="match status" value="1"/>
</dbReference>
<reference evidence="10 11" key="1">
    <citation type="submission" date="2014-01" db="EMBL/GenBank/DDBJ databases">
        <title>Comparative genomics of Petrotoga.</title>
        <authorList>
            <person name="Chow K."/>
            <person name="Charchuk R."/>
            <person name="Nesbo C.L."/>
        </authorList>
    </citation>
    <scope>NUCLEOTIDE SEQUENCE [LARGE SCALE GENOMIC DNA]</scope>
    <source>
        <strain evidence="10 11">DSM 16923</strain>
    </source>
</reference>
<accession>A0A2S5EFK3</accession>
<evidence type="ECO:0000256" key="1">
    <source>
        <dbReference type="ARBA" id="ARBA00004651"/>
    </source>
</evidence>
<dbReference type="AlphaFoldDB" id="A0A2S5EFK3"/>
<dbReference type="SUPFAM" id="SSF161098">
    <property type="entry name" value="MetI-like"/>
    <property type="match status" value="1"/>
</dbReference>
<dbReference type="InterPro" id="IPR043429">
    <property type="entry name" value="ArtM/GltK/GlnP/TcyL/YhdX-like"/>
</dbReference>
<keyword evidence="5" id="KW-0029">Amino-acid transport</keyword>
<feature type="transmembrane region" description="Helical" evidence="8">
    <location>
        <begin position="139"/>
        <end position="159"/>
    </location>
</feature>
<sequence length="213" mass="24343">MLEGIWVTLFLTLISVVIGFFLGVLLAVAKTYGNKLFYYISYVFIEIIRGTPLLVQLFILYYSLPVIGIRLSPILASIMAFSLNSAAYQAEYLRGAIQSINSGQMQASLSIGMKKWQAIRLIILPQALRRFIPSWTNEFIYLLKYSSLSYIVGAPEIMAQAKFVASRNFEFFQVYLFAAIIYFVLVTIFGEIFRFIEKKMKIPGTLTYARNRT</sequence>
<keyword evidence="4 8" id="KW-0812">Transmembrane</keyword>
<keyword evidence="6 8" id="KW-1133">Transmembrane helix</keyword>
<organism evidence="10 11">
    <name type="scientific">Petrotoga halophila DSM 16923</name>
    <dbReference type="NCBI Taxonomy" id="1122953"/>
    <lineage>
        <taxon>Bacteria</taxon>
        <taxon>Thermotogati</taxon>
        <taxon>Thermotogota</taxon>
        <taxon>Thermotogae</taxon>
        <taxon>Petrotogales</taxon>
        <taxon>Petrotogaceae</taxon>
        <taxon>Petrotoga</taxon>
    </lineage>
</organism>